<dbReference type="EC" id="6.3.2.25" evidence="2"/>
<evidence type="ECO:0000313" key="2">
    <source>
        <dbReference type="EMBL" id="EGR30742.1"/>
    </source>
</evidence>
<dbReference type="EMBL" id="GL983948">
    <property type="protein sequence ID" value="EGR30742.1"/>
    <property type="molecule type" value="Genomic_DNA"/>
</dbReference>
<dbReference type="Pfam" id="PF03133">
    <property type="entry name" value="TTL"/>
    <property type="match status" value="1"/>
</dbReference>
<dbReference type="PANTHER" id="PTHR46069">
    <property type="entry name" value="TUBULIN TYROSINE LIGASE"/>
    <property type="match status" value="1"/>
</dbReference>
<organism evidence="2 3">
    <name type="scientific">Ichthyophthirius multifiliis</name>
    <name type="common">White spot disease agent</name>
    <name type="synonym">Ich</name>
    <dbReference type="NCBI Taxonomy" id="5932"/>
    <lineage>
        <taxon>Eukaryota</taxon>
        <taxon>Sar</taxon>
        <taxon>Alveolata</taxon>
        <taxon>Ciliophora</taxon>
        <taxon>Intramacronucleata</taxon>
        <taxon>Oligohymenophorea</taxon>
        <taxon>Hymenostomatida</taxon>
        <taxon>Ophryoglenina</taxon>
        <taxon>Ichthyophthirius</taxon>
    </lineage>
</organism>
<dbReference type="OrthoDB" id="196367at2759"/>
<dbReference type="PROSITE" id="PS51221">
    <property type="entry name" value="TTL"/>
    <property type="match status" value="1"/>
</dbReference>
<gene>
    <name evidence="2" type="ORF">IMG5_124540</name>
</gene>
<dbReference type="OMA" id="TNHHNGM"/>
<sequence>MNLNKEDKQISILGQTYSIYFDLNKINKLDKDYQFGIKMSAYRDFCQSINFSNGIYMQLNEEKSRPIYKAFVGKGNNCLLIRMVIKQRWWWTITDNKDDQNINLYWTQLRKNNILDTLKSLKNENYQQKKSSLAIESSKNIQSESIDESMTTSNSSSNNIIGKNQKSEKQINKNQICLNKILSNNDFLQLDQIFKNRLKKKYNNQGLSNLTFVQQLNKDVQFKVYNDVSNMKIHNHLQDNFHLSNKKALFYNMKNYYESLGQNLFDYLPLTFHIQQGKKDKEYIKFVNYFNQIKDQQQQQGNIKPQQNVWIVKPGEITNRGSGIKVLQDLQQIENIIESNEFHKSGMQKTYIIQRYIEYPLLYYKRKFDIRCYYLLTGINGNLKGYWYSEGYIRTASKEFTIKNLGKMIHLTNDAIQKKDDQYGKYEKGNKVSYEELEKYINQFYNNYDFQNDVHNQMKQIATDTIKAVYGKINPDKLENTLEIFGLDFMIDDNFKIWLIEVNTNPALEICCPLLARIIPQMIENVFRIAIDPIFPLPNNTNSKNFNIDNYLENNKFYLIFDEKIDAMSIKMTGKDKNLNWQMIEEEQKENEEEDQDCNDEE</sequence>
<dbReference type="SUPFAM" id="SSF56059">
    <property type="entry name" value="Glutathione synthetase ATP-binding domain-like"/>
    <property type="match status" value="1"/>
</dbReference>
<keyword evidence="3" id="KW-1185">Reference proteome</keyword>
<accession>G0QVL9</accession>
<dbReference type="InParanoid" id="G0QVL9"/>
<proteinExistence type="predicted"/>
<dbReference type="GeneID" id="14906859"/>
<protein>
    <submittedName>
        <fullName evidence="2">Tubulin-tyrosine ligase family protein, putative</fullName>
        <ecNumber evidence="2">6.3.2.25</ecNumber>
    </submittedName>
</protein>
<evidence type="ECO:0000313" key="3">
    <source>
        <dbReference type="Proteomes" id="UP000008983"/>
    </source>
</evidence>
<dbReference type="eggNOG" id="KOG2157">
    <property type="taxonomic scope" value="Eukaryota"/>
</dbReference>
<dbReference type="STRING" id="857967.G0QVL9"/>
<feature type="region of interest" description="Disordered" evidence="1">
    <location>
        <begin position="144"/>
        <end position="166"/>
    </location>
</feature>
<dbReference type="RefSeq" id="XP_004032329.1">
    <property type="nucleotide sequence ID" value="XM_004032281.1"/>
</dbReference>
<dbReference type="InterPro" id="IPR004344">
    <property type="entry name" value="TTL/TTLL_fam"/>
</dbReference>
<name>G0QVL9_ICHMU</name>
<dbReference type="AlphaFoldDB" id="G0QVL9"/>
<evidence type="ECO:0000256" key="1">
    <source>
        <dbReference type="SAM" id="MobiDB-lite"/>
    </source>
</evidence>
<dbReference type="PANTHER" id="PTHR46069:SF1">
    <property type="entry name" value="CHROMOSOME UNDETERMINED SCAFFOLD_125, WHOLE GENOME SHOTGUN SEQUENCE"/>
    <property type="match status" value="1"/>
</dbReference>
<dbReference type="Gene3D" id="3.30.470.20">
    <property type="entry name" value="ATP-grasp fold, B domain"/>
    <property type="match status" value="1"/>
</dbReference>
<keyword evidence="2" id="KW-0436">Ligase</keyword>
<reference evidence="2 3" key="1">
    <citation type="submission" date="2011-07" db="EMBL/GenBank/DDBJ databases">
        <authorList>
            <person name="Coyne R."/>
            <person name="Brami D."/>
            <person name="Johnson J."/>
            <person name="Hostetler J."/>
            <person name="Hannick L."/>
            <person name="Clark T."/>
            <person name="Cassidy-Hanley D."/>
            <person name="Inman J."/>
        </authorList>
    </citation>
    <scope>NUCLEOTIDE SEQUENCE [LARGE SCALE GENOMIC DNA]</scope>
    <source>
        <strain evidence="2 3">G5</strain>
    </source>
</reference>
<dbReference type="GO" id="GO:0004835">
    <property type="term" value="F:tubulin-tyrosine ligase activity"/>
    <property type="evidence" value="ECO:0007669"/>
    <property type="project" value="UniProtKB-EC"/>
</dbReference>
<dbReference type="Proteomes" id="UP000008983">
    <property type="component" value="Unassembled WGS sequence"/>
</dbReference>